<proteinExistence type="predicted"/>
<dbReference type="Proteomes" id="UP000016932">
    <property type="component" value="Unassembled WGS sequence"/>
</dbReference>
<evidence type="ECO:0000313" key="2">
    <source>
        <dbReference type="Proteomes" id="UP000016932"/>
    </source>
</evidence>
<evidence type="ECO:0000313" key="1">
    <source>
        <dbReference type="EMBL" id="EME79877.1"/>
    </source>
</evidence>
<dbReference type="AlphaFoldDB" id="M3AR20"/>
<reference evidence="1 2" key="1">
    <citation type="journal article" date="2012" name="PLoS Pathog.">
        <title>Diverse lifestyles and strategies of plant pathogenesis encoded in the genomes of eighteen Dothideomycetes fungi.</title>
        <authorList>
            <person name="Ohm R.A."/>
            <person name="Feau N."/>
            <person name="Henrissat B."/>
            <person name="Schoch C.L."/>
            <person name="Horwitz B.A."/>
            <person name="Barry K.W."/>
            <person name="Condon B.J."/>
            <person name="Copeland A.C."/>
            <person name="Dhillon B."/>
            <person name="Glaser F."/>
            <person name="Hesse C.N."/>
            <person name="Kosti I."/>
            <person name="LaButti K."/>
            <person name="Lindquist E.A."/>
            <person name="Lucas S."/>
            <person name="Salamov A.A."/>
            <person name="Bradshaw R.E."/>
            <person name="Ciuffetti L."/>
            <person name="Hamelin R.C."/>
            <person name="Kema G.H.J."/>
            <person name="Lawrence C."/>
            <person name="Scott J.A."/>
            <person name="Spatafora J.W."/>
            <person name="Turgeon B.G."/>
            <person name="de Wit P.J.G.M."/>
            <person name="Zhong S."/>
            <person name="Goodwin S.B."/>
            <person name="Grigoriev I.V."/>
        </authorList>
    </citation>
    <scope>NUCLEOTIDE SEQUENCE [LARGE SCALE GENOMIC DNA]</scope>
    <source>
        <strain evidence="1 2">CIRAD86</strain>
    </source>
</reference>
<sequence length="64" mass="8258">MKFMRWNGLDWIRKTFFWALGLSYYRYYYYYYFFFGLCRWRGGEANWIDQKRNETKRNETYCAI</sequence>
<gene>
    <name evidence="1" type="ORF">MYCFIDRAFT_208397</name>
</gene>
<dbReference type="KEGG" id="pfj:MYCFIDRAFT_208397"/>
<dbReference type="HOGENOM" id="CLU_2868649_0_0_1"/>
<accession>M3AR20</accession>
<keyword evidence="2" id="KW-1185">Reference proteome</keyword>
<organism evidence="1 2">
    <name type="scientific">Pseudocercospora fijiensis (strain CIRAD86)</name>
    <name type="common">Black leaf streak disease fungus</name>
    <name type="synonym">Mycosphaerella fijiensis</name>
    <dbReference type="NCBI Taxonomy" id="383855"/>
    <lineage>
        <taxon>Eukaryota</taxon>
        <taxon>Fungi</taxon>
        <taxon>Dikarya</taxon>
        <taxon>Ascomycota</taxon>
        <taxon>Pezizomycotina</taxon>
        <taxon>Dothideomycetes</taxon>
        <taxon>Dothideomycetidae</taxon>
        <taxon>Mycosphaerellales</taxon>
        <taxon>Mycosphaerellaceae</taxon>
        <taxon>Pseudocercospora</taxon>
    </lineage>
</organism>
<name>M3AR20_PSEFD</name>
<dbReference type="VEuPathDB" id="FungiDB:MYCFIDRAFT_208397"/>
<dbReference type="RefSeq" id="XP_007928994.1">
    <property type="nucleotide sequence ID" value="XM_007930803.1"/>
</dbReference>
<dbReference type="GeneID" id="19336672"/>
<protein>
    <submittedName>
        <fullName evidence="1">Uncharacterized protein</fullName>
    </submittedName>
</protein>
<dbReference type="EMBL" id="KB446561">
    <property type="protein sequence ID" value="EME79877.1"/>
    <property type="molecule type" value="Genomic_DNA"/>
</dbReference>